<protein>
    <submittedName>
        <fullName evidence="1">(salmon louse) hypothetical protein</fullName>
    </submittedName>
</protein>
<dbReference type="Proteomes" id="UP000675881">
    <property type="component" value="Chromosome 10"/>
</dbReference>
<evidence type="ECO:0000313" key="2">
    <source>
        <dbReference type="Proteomes" id="UP000675881"/>
    </source>
</evidence>
<reference evidence="1" key="1">
    <citation type="submission" date="2021-02" db="EMBL/GenBank/DDBJ databases">
        <authorList>
            <person name="Bekaert M."/>
        </authorList>
    </citation>
    <scope>NUCLEOTIDE SEQUENCE</scope>
    <source>
        <strain evidence="1">IoA-00</strain>
    </source>
</reference>
<keyword evidence="2" id="KW-1185">Reference proteome</keyword>
<organism evidence="1 2">
    <name type="scientific">Lepeophtheirus salmonis</name>
    <name type="common">Salmon louse</name>
    <name type="synonym">Caligus salmonis</name>
    <dbReference type="NCBI Taxonomy" id="72036"/>
    <lineage>
        <taxon>Eukaryota</taxon>
        <taxon>Metazoa</taxon>
        <taxon>Ecdysozoa</taxon>
        <taxon>Arthropoda</taxon>
        <taxon>Crustacea</taxon>
        <taxon>Multicrustacea</taxon>
        <taxon>Hexanauplia</taxon>
        <taxon>Copepoda</taxon>
        <taxon>Siphonostomatoida</taxon>
        <taxon>Caligidae</taxon>
        <taxon>Lepeophtheirus</taxon>
    </lineage>
</organism>
<gene>
    <name evidence="1" type="ORF">LSAA_2371</name>
</gene>
<accession>A0A7R8CEI9</accession>
<name>A0A7R8CEI9_LEPSM</name>
<sequence>MNTVSRSVLQLEDSNFKSQIDVTMVMGEVQLLTLEQNLIYSVERSETNSEWSENNPGKGQRTFEFPLELKINNIQTYPGYKAKNTQKWCFDVIGVYGPNKDNLYFFKANLFSIISKVRTIIGGDFNIKLNIYKDCQPGSVNDHP</sequence>
<dbReference type="EMBL" id="HG994589">
    <property type="protein sequence ID" value="CAF2795983.1"/>
    <property type="molecule type" value="Genomic_DNA"/>
</dbReference>
<proteinExistence type="predicted"/>
<dbReference type="AlphaFoldDB" id="A0A7R8CEI9"/>
<evidence type="ECO:0000313" key="1">
    <source>
        <dbReference type="EMBL" id="CAF2795983.1"/>
    </source>
</evidence>